<dbReference type="InterPro" id="IPR029058">
    <property type="entry name" value="AB_hydrolase_fold"/>
</dbReference>
<keyword evidence="4 8" id="KW-0732">Signal</keyword>
<evidence type="ECO:0000313" key="9">
    <source>
        <dbReference type="EMBL" id="QJT09852.1"/>
    </source>
</evidence>
<keyword evidence="6" id="KW-0119">Carbohydrate metabolism</keyword>
<keyword evidence="10" id="KW-1185">Reference proteome</keyword>
<proteinExistence type="predicted"/>
<dbReference type="InterPro" id="IPR043595">
    <property type="entry name" value="FaeB/C/D"/>
</dbReference>
<evidence type="ECO:0000256" key="1">
    <source>
        <dbReference type="ARBA" id="ARBA00004613"/>
    </source>
</evidence>
<evidence type="ECO:0000256" key="5">
    <source>
        <dbReference type="ARBA" id="ARBA00022801"/>
    </source>
</evidence>
<comment type="subcellular location">
    <subcellularLocation>
        <location evidence="1">Secreted</location>
    </subcellularLocation>
</comment>
<sequence length="304" mass="32436">MTMPRVLLVFLMLTVLSATSAMAGEGTLIHNGVERRYIIREPQIAALDLKVPAIIVLHGGGGNAESAERMTGFTELAVPHGCIVVYPEGTSRFSRMRGLKTWNARHCCGYAMKQDVDDVGFISALIDRLVAENHADPRRIYVTGMSNGAMMTHRLGIELSGKIAAIGPVVGGLFGDEPIPPHPVSAMIVNGARDKSIPLHGGQTGGRFPDAWDGTPLKPAAYQGEFWARANGCGQATDSATAGGAVLVRTYACPQGRDVVQYLVQKGGHAWPGGQKGSRRGDTPSKALNATEVLFTFFMEHGRS</sequence>
<name>A0ABX6NJE5_9BACT</name>
<dbReference type="EMBL" id="CP039543">
    <property type="protein sequence ID" value="QJT09852.1"/>
    <property type="molecule type" value="Genomic_DNA"/>
</dbReference>
<dbReference type="SUPFAM" id="SSF53474">
    <property type="entry name" value="alpha/beta-Hydrolases"/>
    <property type="match status" value="1"/>
</dbReference>
<organism evidence="9 10">
    <name type="scientific">Oceanidesulfovibrio marinus</name>
    <dbReference type="NCBI Taxonomy" id="370038"/>
    <lineage>
        <taxon>Bacteria</taxon>
        <taxon>Pseudomonadati</taxon>
        <taxon>Thermodesulfobacteriota</taxon>
        <taxon>Desulfovibrionia</taxon>
        <taxon>Desulfovibrionales</taxon>
        <taxon>Desulfovibrionaceae</taxon>
        <taxon>Oceanidesulfovibrio</taxon>
    </lineage>
</organism>
<reference evidence="9 10" key="1">
    <citation type="submission" date="2019-04" db="EMBL/GenBank/DDBJ databases">
        <title>Isolation and culture of sulfate reducing bacteria from the cold seep of the South China Sea.</title>
        <authorList>
            <person name="Sun C."/>
            <person name="Liu R."/>
        </authorList>
    </citation>
    <scope>NUCLEOTIDE SEQUENCE [LARGE SCALE GENOMIC DNA]</scope>
    <source>
        <strain evidence="9 10">CS1</strain>
    </source>
</reference>
<evidence type="ECO:0000256" key="6">
    <source>
        <dbReference type="ARBA" id="ARBA00023277"/>
    </source>
</evidence>
<accession>A0ABX6NJE5</accession>
<evidence type="ECO:0000256" key="7">
    <source>
        <dbReference type="ARBA" id="ARBA00023326"/>
    </source>
</evidence>
<keyword evidence="2" id="KW-0964">Secreted</keyword>
<keyword evidence="5" id="KW-0378">Hydrolase</keyword>
<dbReference type="Proteomes" id="UP000503251">
    <property type="component" value="Chromosome"/>
</dbReference>
<dbReference type="PANTHER" id="PTHR38050:SF2">
    <property type="entry name" value="FERULOYL ESTERASE C-RELATED"/>
    <property type="match status" value="1"/>
</dbReference>
<evidence type="ECO:0000313" key="10">
    <source>
        <dbReference type="Proteomes" id="UP000503251"/>
    </source>
</evidence>
<evidence type="ECO:0000256" key="3">
    <source>
        <dbReference type="ARBA" id="ARBA00022651"/>
    </source>
</evidence>
<feature type="chain" id="PRO_5045068765" evidence="8">
    <location>
        <begin position="24"/>
        <end position="304"/>
    </location>
</feature>
<dbReference type="InterPro" id="IPR010126">
    <property type="entry name" value="Esterase_phb"/>
</dbReference>
<evidence type="ECO:0000256" key="2">
    <source>
        <dbReference type="ARBA" id="ARBA00022525"/>
    </source>
</evidence>
<keyword evidence="7" id="KW-0624">Polysaccharide degradation</keyword>
<dbReference type="RefSeq" id="WP_171267623.1">
    <property type="nucleotide sequence ID" value="NZ_CP039543.1"/>
</dbReference>
<keyword evidence="3" id="KW-0858">Xylan degradation</keyword>
<dbReference type="Gene3D" id="3.40.50.1820">
    <property type="entry name" value="alpha/beta hydrolase"/>
    <property type="match status" value="1"/>
</dbReference>
<dbReference type="PANTHER" id="PTHR38050">
    <property type="match status" value="1"/>
</dbReference>
<gene>
    <name evidence="9" type="ORF">E8L03_13310</name>
</gene>
<dbReference type="Pfam" id="PF10503">
    <property type="entry name" value="Esterase_PHB"/>
    <property type="match status" value="1"/>
</dbReference>
<evidence type="ECO:0000256" key="8">
    <source>
        <dbReference type="SAM" id="SignalP"/>
    </source>
</evidence>
<evidence type="ECO:0000256" key="4">
    <source>
        <dbReference type="ARBA" id="ARBA00022729"/>
    </source>
</evidence>
<protein>
    <submittedName>
        <fullName evidence="9">Polyhydroxybutyrate depolymerase</fullName>
    </submittedName>
</protein>
<feature type="signal peptide" evidence="8">
    <location>
        <begin position="1"/>
        <end position="23"/>
    </location>
</feature>